<keyword evidence="1" id="KW-0969">Cilium</keyword>
<organism evidence="1 2">
    <name type="scientific">Paeniglutamicibacter cryotolerans</name>
    <dbReference type="NCBI Taxonomy" id="670079"/>
    <lineage>
        <taxon>Bacteria</taxon>
        <taxon>Bacillati</taxon>
        <taxon>Actinomycetota</taxon>
        <taxon>Actinomycetes</taxon>
        <taxon>Micrococcales</taxon>
        <taxon>Micrococcaceae</taxon>
        <taxon>Paeniglutamicibacter</taxon>
    </lineage>
</organism>
<gene>
    <name evidence="1" type="ORF">E9229_000085</name>
</gene>
<keyword evidence="1" id="KW-0966">Cell projection</keyword>
<comment type="caution">
    <text evidence="1">The sequence shown here is derived from an EMBL/GenBank/DDBJ whole genome shotgun (WGS) entry which is preliminary data.</text>
</comment>
<dbReference type="Proteomes" id="UP000523000">
    <property type="component" value="Unassembled WGS sequence"/>
</dbReference>
<proteinExistence type="predicted"/>
<dbReference type="InterPro" id="IPR053716">
    <property type="entry name" value="Flag_assembly_chemotaxis_eff"/>
</dbReference>
<protein>
    <submittedName>
        <fullName evidence="1">Flagellar FliJ protein</fullName>
    </submittedName>
</protein>
<accession>A0A839QGP9</accession>
<keyword evidence="2" id="KW-1185">Reference proteome</keyword>
<reference evidence="1 2" key="1">
    <citation type="submission" date="2020-08" db="EMBL/GenBank/DDBJ databases">
        <title>Sequencing the genomes of 1000 actinobacteria strains.</title>
        <authorList>
            <person name="Klenk H.-P."/>
        </authorList>
    </citation>
    <scope>NUCLEOTIDE SEQUENCE [LARGE SCALE GENOMIC DNA]</scope>
    <source>
        <strain evidence="1 2">DSM 22826</strain>
    </source>
</reference>
<dbReference type="RefSeq" id="WP_183509247.1">
    <property type="nucleotide sequence ID" value="NZ_JACHVS010000001.1"/>
</dbReference>
<name>A0A839QGP9_9MICC</name>
<evidence type="ECO:0000313" key="1">
    <source>
        <dbReference type="EMBL" id="MBB2993894.1"/>
    </source>
</evidence>
<keyword evidence="1" id="KW-0282">Flagellum</keyword>
<dbReference type="AlphaFoldDB" id="A0A839QGP9"/>
<sequence length="143" mass="15299">MLMGRVFPLAGLLRLRELQEKRAAGKLASANSALHGGQERVLRVRDTVAASTAEPVDADALLAIAAARASSRSMLLELNALVESQATHVLNAETDYLQARGSAAMLQKLAEKHEVMVRTEDLAREQLLLDDLGTRQGAGRAAS</sequence>
<evidence type="ECO:0000313" key="2">
    <source>
        <dbReference type="Proteomes" id="UP000523000"/>
    </source>
</evidence>
<dbReference type="EMBL" id="JACHVS010000001">
    <property type="protein sequence ID" value="MBB2993894.1"/>
    <property type="molecule type" value="Genomic_DNA"/>
</dbReference>
<dbReference type="Gene3D" id="1.10.287.1700">
    <property type="match status" value="1"/>
</dbReference>